<feature type="chain" id="PRO_5008141671" evidence="1">
    <location>
        <begin position="17"/>
        <end position="63"/>
    </location>
</feature>
<proteinExistence type="predicted"/>
<organism evidence="2 3">
    <name type="scientific">Anopheles minimus</name>
    <dbReference type="NCBI Taxonomy" id="112268"/>
    <lineage>
        <taxon>Eukaryota</taxon>
        <taxon>Metazoa</taxon>
        <taxon>Ecdysozoa</taxon>
        <taxon>Arthropoda</taxon>
        <taxon>Hexapoda</taxon>
        <taxon>Insecta</taxon>
        <taxon>Pterygota</taxon>
        <taxon>Neoptera</taxon>
        <taxon>Endopterygota</taxon>
        <taxon>Diptera</taxon>
        <taxon>Nematocera</taxon>
        <taxon>Culicoidea</taxon>
        <taxon>Culicidae</taxon>
        <taxon>Anophelinae</taxon>
        <taxon>Anopheles</taxon>
    </lineage>
</organism>
<protein>
    <submittedName>
        <fullName evidence="2">Uncharacterized protein</fullName>
    </submittedName>
</protein>
<sequence>MFLRLNLLLLFSHTETYIQQNKNDTHCCACLSKYCLCDYCFFFLFFIWSSCDAGVFSGNTCER</sequence>
<keyword evidence="3" id="KW-1185">Reference proteome</keyword>
<keyword evidence="1" id="KW-0732">Signal</keyword>
<evidence type="ECO:0000256" key="1">
    <source>
        <dbReference type="SAM" id="SignalP"/>
    </source>
</evidence>
<name>A0A182WNN1_9DIPT</name>
<accession>A0A182WNN1</accession>
<dbReference type="Proteomes" id="UP000075920">
    <property type="component" value="Unassembled WGS sequence"/>
</dbReference>
<evidence type="ECO:0000313" key="2">
    <source>
        <dbReference type="EnsemblMetazoa" id="AMIN014313-PA"/>
    </source>
</evidence>
<reference evidence="2" key="2">
    <citation type="submission" date="2020-05" db="UniProtKB">
        <authorList>
            <consortium name="EnsemblMetazoa"/>
        </authorList>
    </citation>
    <scope>IDENTIFICATION</scope>
    <source>
        <strain evidence="2">MINIMUS1</strain>
    </source>
</reference>
<feature type="signal peptide" evidence="1">
    <location>
        <begin position="1"/>
        <end position="16"/>
    </location>
</feature>
<evidence type="ECO:0000313" key="3">
    <source>
        <dbReference type="Proteomes" id="UP000075920"/>
    </source>
</evidence>
<reference evidence="3" key="1">
    <citation type="submission" date="2013-03" db="EMBL/GenBank/DDBJ databases">
        <title>The Genome Sequence of Anopheles minimus MINIMUS1.</title>
        <authorList>
            <consortium name="The Broad Institute Genomics Platform"/>
            <person name="Neafsey D.E."/>
            <person name="Walton C."/>
            <person name="Walker B."/>
            <person name="Young S.K."/>
            <person name="Zeng Q."/>
            <person name="Gargeya S."/>
            <person name="Fitzgerald M."/>
            <person name="Haas B."/>
            <person name="Abouelleil A."/>
            <person name="Allen A.W."/>
            <person name="Alvarado L."/>
            <person name="Arachchi H.M."/>
            <person name="Berlin A.M."/>
            <person name="Chapman S.B."/>
            <person name="Gainer-Dewar J."/>
            <person name="Goldberg J."/>
            <person name="Griggs A."/>
            <person name="Gujja S."/>
            <person name="Hansen M."/>
            <person name="Howarth C."/>
            <person name="Imamovic A."/>
            <person name="Ireland A."/>
            <person name="Larimer J."/>
            <person name="McCowan C."/>
            <person name="Murphy C."/>
            <person name="Pearson M."/>
            <person name="Poon T.W."/>
            <person name="Priest M."/>
            <person name="Roberts A."/>
            <person name="Saif S."/>
            <person name="Shea T."/>
            <person name="Sisk P."/>
            <person name="Sykes S."/>
            <person name="Wortman J."/>
            <person name="Nusbaum C."/>
            <person name="Birren B."/>
        </authorList>
    </citation>
    <scope>NUCLEOTIDE SEQUENCE [LARGE SCALE GENOMIC DNA]</scope>
    <source>
        <strain evidence="3">MINIMUS1</strain>
    </source>
</reference>
<dbReference type="EnsemblMetazoa" id="AMIN014313-RA">
    <property type="protein sequence ID" value="AMIN014313-PA"/>
    <property type="gene ID" value="AMIN014313"/>
</dbReference>
<dbReference type="AlphaFoldDB" id="A0A182WNN1"/>
<dbReference type="VEuPathDB" id="VectorBase:AMIN014313"/>